<accession>A0A5C7EXF8</accession>
<evidence type="ECO:0000256" key="1">
    <source>
        <dbReference type="ARBA" id="ARBA00004953"/>
    </source>
</evidence>
<evidence type="ECO:0000259" key="6">
    <source>
        <dbReference type="Pfam" id="PF00590"/>
    </source>
</evidence>
<proteinExistence type="predicted"/>
<evidence type="ECO:0000313" key="7">
    <source>
        <dbReference type="EMBL" id="TXF11749.1"/>
    </source>
</evidence>
<dbReference type="EMBL" id="VPFL01000011">
    <property type="protein sequence ID" value="TXF11749.1"/>
    <property type="molecule type" value="Genomic_DNA"/>
</dbReference>
<comment type="caution">
    <text evidence="7">The sequence shown here is derived from an EMBL/GenBank/DDBJ whole genome shotgun (WGS) entry which is preliminary data.</text>
</comment>
<evidence type="ECO:0000256" key="4">
    <source>
        <dbReference type="ARBA" id="ARBA00022679"/>
    </source>
</evidence>
<dbReference type="PANTHER" id="PTHR47036">
    <property type="entry name" value="COBALT-FACTOR III C(17)-METHYLTRANSFERASE-RELATED"/>
    <property type="match status" value="1"/>
</dbReference>
<sequence length="452" mass="49345">MGKGKIFLVGLGPGSQDHMSLRAREAIAQADVVIGYATYIKLVMDLVDGKEVIRKGMTEELDRCYEALERARQGKTVALISSGDTGVYGMAGPTYEVLLQSGWKPGDGIEVEVVPGSTALNACAALVGAPLTHDFCSISLSDLLTPWPVIARRLEAAARADFVVALYNPKSGRRTQQIIEASRILLRYRRPDTPVAVVKSAYRPRQHVRLTTLAEMADCDIGMLTTVLVGNSHTFVRHGLMVTPRGYANKYEALTGRIKDGEQAGRSLTMGLAGWKTCARRYLRDNPQATLRDAAQYFDVPLGEILSAVAEGDADDPAGMHQAAQAAPGQGDQVLELVKQWGQLRAVVRTESNAAAELVISGGDLQRVGDWLHVTRDSFHLHVPWSTVRQTWFAGRAGMLHGVYFLDEGRQPVFSLLPRARGIPFSREILTRHVELAAPSRAKVEPEVVVDE</sequence>
<dbReference type="InterPro" id="IPR000878">
    <property type="entry name" value="4pyrrol_Mease"/>
</dbReference>
<protein>
    <submittedName>
        <fullName evidence="7">Precorrin-3B C(17)-methyltransferase</fullName>
        <ecNumber evidence="7">2.1.1.131</ecNumber>
    </submittedName>
</protein>
<dbReference type="PANTHER" id="PTHR47036:SF1">
    <property type="entry name" value="COBALT-FACTOR III C(17)-METHYLTRANSFERASE-RELATED"/>
    <property type="match status" value="1"/>
</dbReference>
<dbReference type="SUPFAM" id="SSF144064">
    <property type="entry name" value="Heme iron utilization protein-like"/>
    <property type="match status" value="1"/>
</dbReference>
<dbReference type="GO" id="GO:0009236">
    <property type="term" value="P:cobalamin biosynthetic process"/>
    <property type="evidence" value="ECO:0007669"/>
    <property type="project" value="UniProtKB-UniPathway"/>
</dbReference>
<dbReference type="InParanoid" id="A0A5C7EXF8"/>
<dbReference type="Gene3D" id="3.30.950.10">
    <property type="entry name" value="Methyltransferase, Cobalt-precorrin-4 Transmethylase, Domain 2"/>
    <property type="match status" value="1"/>
</dbReference>
<dbReference type="GO" id="GO:0032259">
    <property type="term" value="P:methylation"/>
    <property type="evidence" value="ECO:0007669"/>
    <property type="project" value="UniProtKB-KW"/>
</dbReference>
<dbReference type="SUPFAM" id="SSF53790">
    <property type="entry name" value="Tetrapyrrole methylase"/>
    <property type="match status" value="1"/>
</dbReference>
<dbReference type="Pfam" id="PF00590">
    <property type="entry name" value="TP_methylase"/>
    <property type="match status" value="1"/>
</dbReference>
<evidence type="ECO:0000256" key="2">
    <source>
        <dbReference type="ARBA" id="ARBA00022573"/>
    </source>
</evidence>
<organism evidence="7 8">
    <name type="scientific">Pelomicrobium methylotrophicum</name>
    <dbReference type="NCBI Taxonomy" id="2602750"/>
    <lineage>
        <taxon>Bacteria</taxon>
        <taxon>Pseudomonadati</taxon>
        <taxon>Pseudomonadota</taxon>
        <taxon>Hydrogenophilia</taxon>
        <taxon>Hydrogenophilia incertae sedis</taxon>
        <taxon>Pelomicrobium</taxon>
    </lineage>
</organism>
<dbReference type="EC" id="2.1.1.131" evidence="7"/>
<dbReference type="AlphaFoldDB" id="A0A5C7EXF8"/>
<keyword evidence="8" id="KW-1185">Reference proteome</keyword>
<dbReference type="Gene3D" id="3.40.1010.10">
    <property type="entry name" value="Cobalt-precorrin-4 Transmethylase, Domain 1"/>
    <property type="match status" value="1"/>
</dbReference>
<evidence type="ECO:0000256" key="3">
    <source>
        <dbReference type="ARBA" id="ARBA00022603"/>
    </source>
</evidence>
<feature type="domain" description="Tetrapyrrole methylase" evidence="6">
    <location>
        <begin position="5"/>
        <end position="216"/>
    </location>
</feature>
<reference evidence="7 8" key="1">
    <citation type="submission" date="2019-08" db="EMBL/GenBank/DDBJ databases">
        <title>Pelomicrobium methylotrophicum gen. nov., sp. nov. a moderately thermophilic, facultatively anaerobic, lithoautotrophic and methylotrophic bacterium isolated from a terrestrial mud volcano.</title>
        <authorList>
            <person name="Slobodkina G.B."/>
            <person name="Merkel A.Y."/>
            <person name="Slobodkin A.I."/>
        </authorList>
    </citation>
    <scope>NUCLEOTIDE SEQUENCE [LARGE SCALE GENOMIC DNA]</scope>
    <source>
        <strain evidence="7 8">SM250</strain>
    </source>
</reference>
<keyword evidence="2" id="KW-0169">Cobalamin biosynthesis</keyword>
<evidence type="ECO:0000313" key="8">
    <source>
        <dbReference type="Proteomes" id="UP000321201"/>
    </source>
</evidence>
<dbReference type="InterPro" id="IPR051810">
    <property type="entry name" value="Precorrin_MeTrfase"/>
</dbReference>
<dbReference type="InterPro" id="IPR035996">
    <property type="entry name" value="4pyrrol_Methylase_sf"/>
</dbReference>
<name>A0A5C7EXF8_9PROT</name>
<dbReference type="InterPro" id="IPR053733">
    <property type="entry name" value="Heme_Transport_Util_sf"/>
</dbReference>
<comment type="pathway">
    <text evidence="1">Cofactor biosynthesis; adenosylcobalamin biosynthesis.</text>
</comment>
<dbReference type="InterPro" id="IPR006363">
    <property type="entry name" value="Cbl_synth_CobJ/CibH_dom"/>
</dbReference>
<keyword evidence="3 7" id="KW-0489">Methyltransferase</keyword>
<dbReference type="InterPro" id="IPR014776">
    <property type="entry name" value="4pyrrole_Mease_sub2"/>
</dbReference>
<dbReference type="NCBIfam" id="TIGR01466">
    <property type="entry name" value="cobJ_cbiH"/>
    <property type="match status" value="1"/>
</dbReference>
<keyword evidence="5" id="KW-0949">S-adenosyl-L-methionine</keyword>
<dbReference type="InterPro" id="IPR014777">
    <property type="entry name" value="4pyrrole_Mease_sub1"/>
</dbReference>
<dbReference type="Gene3D" id="3.40.1570.10">
    <property type="entry name" value="HemS/ChuS/ChuX like domains"/>
    <property type="match status" value="1"/>
</dbReference>
<evidence type="ECO:0000256" key="5">
    <source>
        <dbReference type="ARBA" id="ARBA00022691"/>
    </source>
</evidence>
<dbReference type="Proteomes" id="UP000321201">
    <property type="component" value="Unassembled WGS sequence"/>
</dbReference>
<gene>
    <name evidence="7" type="primary">cobJ</name>
    <name evidence="7" type="ORF">FR698_09295</name>
</gene>
<dbReference type="CDD" id="cd11646">
    <property type="entry name" value="Precorrin_3B_C17_MT"/>
    <property type="match status" value="1"/>
</dbReference>
<keyword evidence="4 7" id="KW-0808">Transferase</keyword>
<dbReference type="GO" id="GO:0030789">
    <property type="term" value="F:precorrin-3B C17-methyltransferase activity"/>
    <property type="evidence" value="ECO:0007669"/>
    <property type="project" value="UniProtKB-EC"/>
</dbReference>
<dbReference type="OrthoDB" id="9772960at2"/>
<dbReference type="UniPathway" id="UPA00148"/>